<dbReference type="AlphaFoldDB" id="A0A836GT86"/>
<dbReference type="RefSeq" id="XP_067693213.1">
    <property type="nucleotide sequence ID" value="XM_067835180.1"/>
</dbReference>
<organism evidence="1 2">
    <name type="scientific">Leishmania enriettii</name>
    <dbReference type="NCBI Taxonomy" id="5663"/>
    <lineage>
        <taxon>Eukaryota</taxon>
        <taxon>Discoba</taxon>
        <taxon>Euglenozoa</taxon>
        <taxon>Kinetoplastea</taxon>
        <taxon>Metakinetoplastina</taxon>
        <taxon>Trypanosomatida</taxon>
        <taxon>Trypanosomatidae</taxon>
        <taxon>Leishmaniinae</taxon>
        <taxon>Leishmania</taxon>
    </lineage>
</organism>
<dbReference type="GeneID" id="94170690"/>
<sequence>MCTPLLAGSTCAFSTNTFYFPSKFLAEEGVYIVTNVLCVESFSDNSVSLEIALPEDLKQMHVLPEKKAILEKRGERAYFICTWDVFSSYVDTANSKSGDSKRASPGFHFSIREGAENRTPVDIELAGELPPTKAEGVGPYMFFVNHAKVTNISCSAGDMTILMDILPISLVTRAGA</sequence>
<reference evidence="1 2" key="1">
    <citation type="submission" date="2021-02" db="EMBL/GenBank/DDBJ databases">
        <title>Leishmania (Mundinia) enrietti genome sequencing and assembly.</title>
        <authorList>
            <person name="Almutairi H."/>
            <person name="Gatherer D."/>
        </authorList>
    </citation>
    <scope>NUCLEOTIDE SEQUENCE [LARGE SCALE GENOMIC DNA]</scope>
    <source>
        <strain evidence="1">CUR178</strain>
    </source>
</reference>
<gene>
    <name evidence="1" type="ORF">CUR178_03447</name>
</gene>
<dbReference type="KEGG" id="lenr:94170690"/>
<dbReference type="OrthoDB" id="273250at2759"/>
<evidence type="ECO:0000313" key="1">
    <source>
        <dbReference type="EMBL" id="KAG5479684.1"/>
    </source>
</evidence>
<name>A0A836GT86_LEIEN</name>
<keyword evidence="2" id="KW-1185">Reference proteome</keyword>
<evidence type="ECO:0000313" key="2">
    <source>
        <dbReference type="Proteomes" id="UP000674179"/>
    </source>
</evidence>
<proteinExistence type="predicted"/>
<protein>
    <submittedName>
        <fullName evidence="1">Uncharacterized protein</fullName>
    </submittedName>
</protein>
<accession>A0A836GT86</accession>
<comment type="caution">
    <text evidence="1">The sequence shown here is derived from an EMBL/GenBank/DDBJ whole genome shotgun (WGS) entry which is preliminary data.</text>
</comment>
<dbReference type="Proteomes" id="UP000674179">
    <property type="component" value="Chromosome 22"/>
</dbReference>
<dbReference type="EMBL" id="JAFHKP010000022">
    <property type="protein sequence ID" value="KAG5479684.1"/>
    <property type="molecule type" value="Genomic_DNA"/>
</dbReference>